<dbReference type="InterPro" id="IPR019821">
    <property type="entry name" value="Kinesin_motor_CS"/>
</dbReference>
<feature type="coiled-coil region" evidence="8">
    <location>
        <begin position="2499"/>
        <end position="2690"/>
    </location>
</feature>
<dbReference type="CDD" id="cd01373">
    <property type="entry name" value="KISc_KLP2_like"/>
    <property type="match status" value="1"/>
</dbReference>
<feature type="compositionally biased region" description="Basic and acidic residues" evidence="9">
    <location>
        <begin position="1042"/>
        <end position="1066"/>
    </location>
</feature>
<dbReference type="PRINTS" id="PR00380">
    <property type="entry name" value="KINESINHEAVY"/>
</dbReference>
<dbReference type="GO" id="GO:0003777">
    <property type="term" value="F:microtubule motor activity"/>
    <property type="evidence" value="ECO:0007669"/>
    <property type="project" value="InterPro"/>
</dbReference>
<dbReference type="PANTHER" id="PTHR37739">
    <property type="entry name" value="KINESIN-LIKE PROTEIN KIN-12D"/>
    <property type="match status" value="1"/>
</dbReference>
<evidence type="ECO:0000256" key="4">
    <source>
        <dbReference type="ARBA" id="ARBA00023054"/>
    </source>
</evidence>
<dbReference type="GO" id="GO:0008017">
    <property type="term" value="F:microtubule binding"/>
    <property type="evidence" value="ECO:0007669"/>
    <property type="project" value="InterPro"/>
</dbReference>
<comment type="similarity">
    <text evidence="6">Belongs to the TRAFAC class myosin-kinesin ATPase superfamily. Kinesin family. KIN-12 subfamily.</text>
</comment>
<dbReference type="PROSITE" id="PS00411">
    <property type="entry name" value="KINESIN_MOTOR_1"/>
    <property type="match status" value="1"/>
</dbReference>
<feature type="coiled-coil region" evidence="8">
    <location>
        <begin position="2401"/>
        <end position="2428"/>
    </location>
</feature>
<keyword evidence="4 8" id="KW-0175">Coiled coil</keyword>
<dbReference type="Gene3D" id="3.40.850.10">
    <property type="entry name" value="Kinesin motor domain"/>
    <property type="match status" value="1"/>
</dbReference>
<feature type="domain" description="Kinesin motor" evidence="10">
    <location>
        <begin position="250"/>
        <end position="598"/>
    </location>
</feature>
<evidence type="ECO:0000259" key="10">
    <source>
        <dbReference type="PROSITE" id="PS50067"/>
    </source>
</evidence>
<evidence type="ECO:0000256" key="3">
    <source>
        <dbReference type="ARBA" id="ARBA00022840"/>
    </source>
</evidence>
<feature type="compositionally biased region" description="Low complexity" evidence="9">
    <location>
        <begin position="212"/>
        <end position="224"/>
    </location>
</feature>
<proteinExistence type="inferred from homology"/>
<feature type="region of interest" description="Disordered" evidence="9">
    <location>
        <begin position="1"/>
        <end position="43"/>
    </location>
</feature>
<dbReference type="SMART" id="SM00129">
    <property type="entry name" value="KISc"/>
    <property type="match status" value="1"/>
</dbReference>
<keyword evidence="5 7" id="KW-0505">Motor protein</keyword>
<dbReference type="InterPro" id="IPR044986">
    <property type="entry name" value="KIF15/KIN-12"/>
</dbReference>
<feature type="binding site" evidence="7">
    <location>
        <begin position="331"/>
        <end position="338"/>
    </location>
    <ligand>
        <name>ATP</name>
        <dbReference type="ChEBI" id="CHEBI:30616"/>
    </ligand>
</feature>
<feature type="coiled-coil region" evidence="8">
    <location>
        <begin position="2036"/>
        <end position="2105"/>
    </location>
</feature>
<feature type="region of interest" description="Disordered" evidence="9">
    <location>
        <begin position="1041"/>
        <end position="1066"/>
    </location>
</feature>
<feature type="region of interest" description="Disordered" evidence="9">
    <location>
        <begin position="61"/>
        <end position="80"/>
    </location>
</feature>
<feature type="coiled-coil region" evidence="8">
    <location>
        <begin position="605"/>
        <end position="632"/>
    </location>
</feature>
<gene>
    <name evidence="11" type="ORF">Taro_031920</name>
</gene>
<keyword evidence="2 7" id="KW-0547">Nucleotide-binding</keyword>
<accession>A0A843VQ34</accession>
<keyword evidence="1" id="KW-0493">Microtubule</keyword>
<evidence type="ECO:0000256" key="8">
    <source>
        <dbReference type="SAM" id="Coils"/>
    </source>
</evidence>
<comment type="caution">
    <text evidence="11">The sequence shown here is derived from an EMBL/GenBank/DDBJ whole genome shotgun (WGS) entry which is preliminary data.</text>
</comment>
<dbReference type="GO" id="GO:0005874">
    <property type="term" value="C:microtubule"/>
    <property type="evidence" value="ECO:0007669"/>
    <property type="project" value="UniProtKB-KW"/>
</dbReference>
<evidence type="ECO:0000256" key="7">
    <source>
        <dbReference type="PROSITE-ProRule" id="PRU00283"/>
    </source>
</evidence>
<feature type="compositionally biased region" description="Basic and acidic residues" evidence="9">
    <location>
        <begin position="61"/>
        <end position="75"/>
    </location>
</feature>
<dbReference type="GO" id="GO:0007018">
    <property type="term" value="P:microtubule-based movement"/>
    <property type="evidence" value="ECO:0007669"/>
    <property type="project" value="InterPro"/>
</dbReference>
<organism evidence="11 12">
    <name type="scientific">Colocasia esculenta</name>
    <name type="common">Wild taro</name>
    <name type="synonym">Arum esculentum</name>
    <dbReference type="NCBI Taxonomy" id="4460"/>
    <lineage>
        <taxon>Eukaryota</taxon>
        <taxon>Viridiplantae</taxon>
        <taxon>Streptophyta</taxon>
        <taxon>Embryophyta</taxon>
        <taxon>Tracheophyta</taxon>
        <taxon>Spermatophyta</taxon>
        <taxon>Magnoliopsida</taxon>
        <taxon>Liliopsida</taxon>
        <taxon>Araceae</taxon>
        <taxon>Aroideae</taxon>
        <taxon>Colocasieae</taxon>
        <taxon>Colocasia</taxon>
    </lineage>
</organism>
<protein>
    <recommendedName>
        <fullName evidence="10">Kinesin motor domain-containing protein</fullName>
    </recommendedName>
</protein>
<evidence type="ECO:0000256" key="5">
    <source>
        <dbReference type="ARBA" id="ARBA00023175"/>
    </source>
</evidence>
<reference evidence="11" key="1">
    <citation type="submission" date="2017-07" db="EMBL/GenBank/DDBJ databases">
        <title>Taro Niue Genome Assembly and Annotation.</title>
        <authorList>
            <person name="Atibalentja N."/>
            <person name="Keating K."/>
            <person name="Fields C.J."/>
        </authorList>
    </citation>
    <scope>NUCLEOTIDE SEQUENCE</scope>
    <source>
        <strain evidence="11">Niue_2</strain>
        <tissue evidence="11">Leaf</tissue>
    </source>
</reference>
<feature type="compositionally biased region" description="Low complexity" evidence="9">
    <location>
        <begin position="33"/>
        <end position="43"/>
    </location>
</feature>
<dbReference type="Proteomes" id="UP000652761">
    <property type="component" value="Unassembled WGS sequence"/>
</dbReference>
<feature type="compositionally biased region" description="Low complexity" evidence="9">
    <location>
        <begin position="170"/>
        <end position="186"/>
    </location>
</feature>
<dbReference type="GO" id="GO:0005524">
    <property type="term" value="F:ATP binding"/>
    <property type="evidence" value="ECO:0007669"/>
    <property type="project" value="UniProtKB-UniRule"/>
</dbReference>
<dbReference type="PANTHER" id="PTHR37739:SF8">
    <property type="entry name" value="KINESIN-LIKE PROTEIN KIN-12D"/>
    <property type="match status" value="1"/>
</dbReference>
<name>A0A843VQ34_COLES</name>
<keyword evidence="12" id="KW-1185">Reference proteome</keyword>
<dbReference type="InterPro" id="IPR036961">
    <property type="entry name" value="Kinesin_motor_dom_sf"/>
</dbReference>
<sequence length="3450" mass="391087">MLKDLRSFRRNTGRSAPPSAEANDENVDPADGSAASLAASSSRAPLNAIQDAGLMNPKLEADQEMGGRRKVERTPSKGGSLVKTLDASAMLRTPEKPPLPATPAGAARNRFGWGMRIEGGSGLGRAGEDAGFPAAGVCPLLPLGRGASSGVGGGPGLVTPRPYKAAGKASSVHSESSSTQSTPSRSVNKPLNPGFGGSRPSLGGSNRTANFVSGSRGVPMSSPVPSPVVNTVEVPHFEMKEDPSFWLDHNVQVVIRIRPLNVTERSLHGYNRCLKQENAQTIAWLGQPESRFTFDHVACETINQETLFRVVGLPMIENCMSGYNSCMFAYGQTGSGKTHTMLGEIDELDLRPSPERGMIPRIFEFLFARIKAEEESRRDENLRYSCKCSFLEIYNEQITDLLDPSSTNLLVSNIHKFFFKQLREDIRKGVYVENLSEFEVETVNDILKLLIQGAANRKIAATNMNRESSRSHSVFTCVIESRWEKDSTTNLRFARLNLVDLAGSERQKASGAEGERLKEAANINRSLSTLGHVIMVLVDVAHRKQRHIPYRDSRLTFLLQDSLGGNSKTMIIANVSPSVCCTNETLSTLKFAQRAKLIQNNAIVNEDASGDVVALQHQIQLLKEELSMLKRQNVSRSLSFRTAILHDSDCEQSEASHVEPMLKAFPRSDTDTHGYESSASVVVSRKQLKSLETVLAGALRREKMADLTINKLEAEIEHLNRLVRQREEETQGSKMMLKFREDKIHRMESLVDGLMPADSYLLEEKNSLAEEIQLLRSKVDRNPEVTRFAWENIRLLDQLRRFQDFYEEGERELLLREVSELRNELIRLLDGKPSIDENQNLTTETQPVHVRSTDSAECDAFCREELSSGFSPVECHFYEKKESMDDVTVNHAEQIVHLQLELDILKTILGEERASCAELEEKTCNESNRALRAEERILEISKHYEDAKKELRDAKSIIDALETQHLLLIAELDELKSTNPCAEFAGKQNPEVSGMKHKIGPMHDVEEDQSFKHQKHLEAETPKFSLNDLPLAAKMRMVQATTDKRQSSTMRHRDDQEFRTSHEEEMDEVRRQVEAETAEVIVCLQEEVAALRRQIENSGKNEVLSNQCLAELELEMNEVQERLHLVAQDNERLNELIELKEEQLKSLSEEWERVAYEIAEVLADGTTALDDASSHVDNIIDSLAPGVWVEEQVGRMIRAMSEKDALIGELQHYLEDARKVRCDMEWKLRSLKGATIAITEAQQQENINKERETLQLKSQISEKSSAISRLQDMVKLGEQEIKKTLILTAVAFMTVNRMCEKNSVYLDALEEKEFQVNYSDTMHLQKDAILHDQLCLNADLEKQIQSMQLQLVEYEDKITELQLRLAEEQEQVCQMECQLEKTKEDLSISVSADDLLESRKMLNELTMGVGTLYSFMSQYVEQAKKLTPGEHAVADSQKQRTASRNLIYIGILQVKNESNSHTAASLHGFSGVLGDKVNTSMNNTTTDLCRYKVEGHTSMQEHLGCGTGKSAYGRDTTTIILQNESESALDMLNMVHEQMSKLIHEKDEIKESEMQSRKMVESIAAQVVTMEKDINNREKQLELKLRELDDKMRTVFGVAKEYTACWNETKQELELEIRDAKVIAAQKTTEASNVFSKFEEAQETMREADMMVNALVASNESIKLELQRCLKVESMLTSERDALKRQVHDLHSSLDMKKEEYTDLEKKCHSYFYDLIQLRSLVLELESVIGEMQITFAKELELIAHDVQGLKSQSLHYVDLARKWLEDIWSEIIGKDCAVSVLHLCHMGIMLEIITGLNAENGFLHCGVRESNKVIADLRAHNDRAKKELEMCSILKGKLLVDINNSFSRITRKESDTRELKTKLGTLERKIMDLQLQEESMLSRSNLMGTELANLMTEFETSNINSLEKLYLKDFEVLILMSELKEKIIESELKSALISKMERENGWFNKLLLELKEKMSLLLIDNELERDVLLDREDDTIILKEKLREAHHQIEAITHDSFNIFEQLKERNDVIKEMETKMGTFEYEVQQAVFRGQELKDQIYRLQIDLEEKKAELGDFKGSHDWILKELESRNLEKQILVEKLERMTSENSKLRIDLAELEEAEGRVSTQCGVLQNERVWILEELKSKEAALQSSSCDLSVLCQEKDKLQEETDSLHVSVANVETELQKKIAEFTSLQRENEMLKHEVSEMSVEKVRAIGYSQQKGFELGVTSESIEDSHEVNHNLTDIICSLYSCIGSLQTELHLKNSNLDEVERAYSLLSQEFASKCQVQEVQTMKAIAAEQENENLKNEILSADQKREEVLTLLNVSQKRYADLLQSVDVISNAISHVLEGNIMILIDNKLQDFCKCEENVSDFLMKLDFLEVTVDGMLSENLYLQKEIIKKDEVTNGLLLDMHSLQELASLVQNQEDNTEKLTASLHSLEDELALKSHELHAAIAQSQMLESQVLGKIDMIVALESELAKETESRKLTAGENLELRAQIDAILLMKNSAGEELAEKSELLGKLEMELSEARDLLDQKKHFLEKLQDKVSKLADEREHLNSTILDLEEQLEMAYAIAEENEAIAVEARQMVESKKAYAEEKEEEVRLLERSVEELECTVNMLENKVEIVKGEAERQWFQREDLETELQELRNKMLTLQGSSDTCKITESRNDYLLRQLDEKLIELQDAQKQIDCLQKDVADKEAEACYSLHPPNTRTHIRTSTTNLTLSPFFLSCIVGCKAHIFELTMHAEAQARDNKQRIMELEIMAQQVKTESSTHPATLTSSKHEKTAAKSRGSGSPFKCIGLGLTQQINSEKDEELRARIQELEALAVSRQKEIFMLNARLAETNSMTHDAIRDLLGVKLHMTDYASLLDAHEIQKKMELAACQNEDSHEKENEIAKLKSQLNEFIEERQGWLDEISRRHTELVATRTALEKLRQREQFLTTENEMLKVQNYYFLDSFFFFGFLLKNRFSSLATHQEENNMLKMENEDLLSKLKKSEEILSRVKEELAFYRMSCGKNPNIDIDEELRLRNKLENTEEERVQLAQKLVGLCTNILKAAGITKPVPEVSPAAAEQALHQLQGRISSLECELQDMKLKVTVLQSVLHLMSKVSGEKMRLSELRGHSSPLLDHFHKEQDEEELKESDGDNLLRPWRLEPSFCGQNPVRTLFPFSPVASSYRSGTSGSHGGQGLMPAAPFVLFSLFGGNMLSLASPVSAAAPAAGRYEPSRAAPTPPALRTSPLLSRKKGPCPAQQKHCLLSIVSGHSDVSELRRTRLLPSRAVDMFASESDGSGKLNLDMAIESLRRLWSRFPEPVKSFPWMKAVIYFFQLVFDLLVTVAKYLCIPVLGLSSLSEMSYCAHERKMLVIPIPFLAGIAVAKILKETAVELSPSFKELEFPCHLLLIAVFFILLKLPGPYYPYWGRLSIPHFANGGLWSTLWFAFCYRRPHESTKINGTSEAEHQPQ</sequence>
<evidence type="ECO:0000256" key="1">
    <source>
        <dbReference type="ARBA" id="ARBA00022701"/>
    </source>
</evidence>
<dbReference type="EMBL" id="NMUH01002312">
    <property type="protein sequence ID" value="MQL99201.1"/>
    <property type="molecule type" value="Genomic_DNA"/>
</dbReference>
<dbReference type="SUPFAM" id="SSF52540">
    <property type="entry name" value="P-loop containing nucleoside triphosphate hydrolases"/>
    <property type="match status" value="1"/>
</dbReference>
<evidence type="ECO:0000313" key="11">
    <source>
        <dbReference type="EMBL" id="MQL99201.1"/>
    </source>
</evidence>
<evidence type="ECO:0000256" key="6">
    <source>
        <dbReference type="ARBA" id="ARBA00034488"/>
    </source>
</evidence>
<feature type="region of interest" description="Disordered" evidence="9">
    <location>
        <begin position="2757"/>
        <end position="2781"/>
    </location>
</feature>
<feature type="compositionally biased region" description="Polar residues" evidence="9">
    <location>
        <begin position="2757"/>
        <end position="2769"/>
    </location>
</feature>
<feature type="coiled-coil region" evidence="8">
    <location>
        <begin position="930"/>
        <end position="978"/>
    </location>
</feature>
<keyword evidence="3 7" id="KW-0067">ATP-binding</keyword>
<dbReference type="OrthoDB" id="3176171at2759"/>
<feature type="coiled-coil region" evidence="8">
    <location>
        <begin position="2162"/>
        <end position="2196"/>
    </location>
</feature>
<feature type="coiled-coil region" evidence="8">
    <location>
        <begin position="1571"/>
        <end position="1630"/>
    </location>
</feature>
<evidence type="ECO:0000313" key="12">
    <source>
        <dbReference type="Proteomes" id="UP000652761"/>
    </source>
</evidence>
<dbReference type="PROSITE" id="PS50067">
    <property type="entry name" value="KINESIN_MOTOR_2"/>
    <property type="match status" value="1"/>
</dbReference>
<feature type="coiled-coil region" evidence="8">
    <location>
        <begin position="702"/>
        <end position="729"/>
    </location>
</feature>
<feature type="coiled-coil region" evidence="8">
    <location>
        <begin position="2274"/>
        <end position="2308"/>
    </location>
</feature>
<feature type="coiled-coil region" evidence="8">
    <location>
        <begin position="1337"/>
        <end position="1371"/>
    </location>
</feature>
<feature type="coiled-coil region" evidence="8">
    <location>
        <begin position="2870"/>
        <end position="3084"/>
    </location>
</feature>
<evidence type="ECO:0000256" key="9">
    <source>
        <dbReference type="SAM" id="MobiDB-lite"/>
    </source>
</evidence>
<evidence type="ECO:0000256" key="2">
    <source>
        <dbReference type="ARBA" id="ARBA00022741"/>
    </source>
</evidence>
<dbReference type="InterPro" id="IPR001752">
    <property type="entry name" value="Kinesin_motor_dom"/>
</dbReference>
<dbReference type="Pfam" id="PF00225">
    <property type="entry name" value="Kinesin"/>
    <property type="match status" value="1"/>
</dbReference>
<dbReference type="FunFam" id="3.40.850.10:FF:000033">
    <property type="entry name" value="Kinesin-like protein KIN-12E"/>
    <property type="match status" value="1"/>
</dbReference>
<dbReference type="InterPro" id="IPR027417">
    <property type="entry name" value="P-loop_NTPase"/>
</dbReference>
<feature type="region of interest" description="Disordered" evidence="9">
    <location>
        <begin position="152"/>
        <end position="224"/>
    </location>
</feature>